<dbReference type="PANTHER" id="PTHR43677">
    <property type="entry name" value="SHORT-CHAIN DEHYDROGENASE/REDUCTASE"/>
    <property type="match status" value="1"/>
</dbReference>
<dbReference type="RefSeq" id="WP_116077148.1">
    <property type="nucleotide sequence ID" value="NZ_CP187630.1"/>
</dbReference>
<evidence type="ECO:0000313" key="3">
    <source>
        <dbReference type="Proteomes" id="UP000256519"/>
    </source>
</evidence>
<dbReference type="GO" id="GO:0016491">
    <property type="term" value="F:oxidoreductase activity"/>
    <property type="evidence" value="ECO:0007669"/>
    <property type="project" value="InterPro"/>
</dbReference>
<gene>
    <name evidence="2" type="ORF">C3744_22285</name>
</gene>
<dbReference type="CDD" id="cd08273">
    <property type="entry name" value="MDR8"/>
    <property type="match status" value="1"/>
</dbReference>
<dbReference type="InterPro" id="IPR036291">
    <property type="entry name" value="NAD(P)-bd_dom_sf"/>
</dbReference>
<dbReference type="Pfam" id="PF08240">
    <property type="entry name" value="ADH_N"/>
    <property type="match status" value="1"/>
</dbReference>
<dbReference type="SMART" id="SM00829">
    <property type="entry name" value="PKS_ER"/>
    <property type="match status" value="1"/>
</dbReference>
<sequence>MLNIRVIVTRYGGPQVIDVIEEPLRKPEKGEIRVKVQATGVALADIMRREGKIPMSPIPPFTPGYDVIGIVDELGEDVQKYSVGDKVAVFFNGTGGYAAYVYAKEDEIVAAPAHIDAVKAVAVILNYVTAYQMLHRIAKVSEGERILIHGASGGVGTALLELGKLAKLEMYGTASLAKHHIVSQYGAMPIDYRNEDFVDVLRLRAPEGMDVVFDPIGGRNYERSMKTLSKNGRFIGYGYTSILQQGDPEDWAKDWENLAKKQTTEKGNSVYLYAISSLKKERLDWFQEDVRFLLSLLEEGKINPLISHRIPLREAAQAQELLGKSLSVGKVVLICE</sequence>
<dbReference type="Gene3D" id="3.90.180.10">
    <property type="entry name" value="Medium-chain alcohol dehydrogenases, catalytic domain"/>
    <property type="match status" value="1"/>
</dbReference>
<dbReference type="InterPro" id="IPR020843">
    <property type="entry name" value="ER"/>
</dbReference>
<protein>
    <submittedName>
        <fullName evidence="2">Alcohol dehydrogenase</fullName>
    </submittedName>
</protein>
<dbReference type="SUPFAM" id="SSF50129">
    <property type="entry name" value="GroES-like"/>
    <property type="match status" value="1"/>
</dbReference>
<dbReference type="Proteomes" id="UP000256519">
    <property type="component" value="Unassembled WGS sequence"/>
</dbReference>
<dbReference type="Gene3D" id="3.40.50.720">
    <property type="entry name" value="NAD(P)-binding Rossmann-like Domain"/>
    <property type="match status" value="1"/>
</dbReference>
<evidence type="ECO:0000313" key="2">
    <source>
        <dbReference type="EMBL" id="RDZ11096.1"/>
    </source>
</evidence>
<dbReference type="PANTHER" id="PTHR43677:SF4">
    <property type="entry name" value="QUINONE OXIDOREDUCTASE-LIKE PROTEIN 2"/>
    <property type="match status" value="1"/>
</dbReference>
<dbReference type="SUPFAM" id="SSF51735">
    <property type="entry name" value="NAD(P)-binding Rossmann-fold domains"/>
    <property type="match status" value="1"/>
</dbReference>
<dbReference type="InterPro" id="IPR011032">
    <property type="entry name" value="GroES-like_sf"/>
</dbReference>
<dbReference type="EMBL" id="PQWM01000029">
    <property type="protein sequence ID" value="RDZ11096.1"/>
    <property type="molecule type" value="Genomic_DNA"/>
</dbReference>
<proteinExistence type="predicted"/>
<dbReference type="InterPro" id="IPR051397">
    <property type="entry name" value="Zn-ADH-like_protein"/>
</dbReference>
<reference evidence="2 3" key="1">
    <citation type="journal article" date="2018" name="Appl. Environ. Microbiol.">
        <title>Antimicrobial susceptibility testing and tentative epidemiological cut-off values of five Bacillus species relevant for use as animal feed additives or for plant protection.</title>
        <authorList>
            <person name="Agerso Y."/>
            <person name="Stuer-Lauridsen B."/>
            <person name="Bjerre K."/>
            <person name="Jensen M.G."/>
            <person name="Johansen E."/>
            <person name="Bennedsen M."/>
            <person name="Brockmann E."/>
            <person name="Nielsen B."/>
        </authorList>
    </citation>
    <scope>NUCLEOTIDE SEQUENCE [LARGE SCALE GENOMIC DNA]</scope>
    <source>
        <strain evidence="2 3">CHCC20162</strain>
    </source>
</reference>
<name>A0A3D8WX10_PRIMG</name>
<organism evidence="2 3">
    <name type="scientific">Priestia megaterium</name>
    <name type="common">Bacillus megaterium</name>
    <dbReference type="NCBI Taxonomy" id="1404"/>
    <lineage>
        <taxon>Bacteria</taxon>
        <taxon>Bacillati</taxon>
        <taxon>Bacillota</taxon>
        <taxon>Bacilli</taxon>
        <taxon>Bacillales</taxon>
        <taxon>Bacillaceae</taxon>
        <taxon>Priestia</taxon>
    </lineage>
</organism>
<accession>A0A3D8WX10</accession>
<dbReference type="Pfam" id="PF13602">
    <property type="entry name" value="ADH_zinc_N_2"/>
    <property type="match status" value="1"/>
</dbReference>
<comment type="caution">
    <text evidence="2">The sequence shown here is derived from an EMBL/GenBank/DDBJ whole genome shotgun (WGS) entry which is preliminary data.</text>
</comment>
<dbReference type="AlphaFoldDB" id="A0A3D8WX10"/>
<evidence type="ECO:0000259" key="1">
    <source>
        <dbReference type="SMART" id="SM00829"/>
    </source>
</evidence>
<dbReference type="InterPro" id="IPR013154">
    <property type="entry name" value="ADH-like_N"/>
</dbReference>
<feature type="domain" description="Enoyl reductase (ER)" evidence="1">
    <location>
        <begin position="12"/>
        <end position="333"/>
    </location>
</feature>